<proteinExistence type="predicted"/>
<comment type="caution">
    <text evidence="2">The sequence shown here is derived from an EMBL/GenBank/DDBJ whole genome shotgun (WGS) entry which is preliminary data.</text>
</comment>
<evidence type="ECO:0000256" key="1">
    <source>
        <dbReference type="SAM" id="Phobius"/>
    </source>
</evidence>
<reference evidence="2 3" key="1">
    <citation type="submission" date="2019-10" db="EMBL/GenBank/DDBJ databases">
        <title>New genus of Silvanigrellaceae.</title>
        <authorList>
            <person name="Pitt A."/>
            <person name="Hahn M.W."/>
        </authorList>
    </citation>
    <scope>NUCLEOTIDE SEQUENCE [LARGE SCALE GENOMIC DNA]</scope>
    <source>
        <strain evidence="2 3">33A1-SZDP</strain>
    </source>
</reference>
<feature type="transmembrane region" description="Helical" evidence="1">
    <location>
        <begin position="21"/>
        <end position="43"/>
    </location>
</feature>
<dbReference type="AlphaFoldDB" id="A0A833JB80"/>
<sequence>MAIKILTMKLFINNLSKIIFIFFRFMPITLFLSCMFYCLTVNFTEKEKYSHIQKNLIKVPVLFENKSPLKNNQSIKLAMALFSIDKNKNVIHPIYDPTLEYRGLTLGKVFSEKRLVYIGDSAFESWGLLGSTLAHEVEVHGKQSFIKIEFINFLYQVLINIRNYLFKYEHKIEYNNYGTYLAEREAYNYEIKNKNRFLLNQNEEKSLKAIRDNKLYLCDI</sequence>
<keyword evidence="3" id="KW-1185">Reference proteome</keyword>
<accession>A0A833JB80</accession>
<dbReference type="RefSeq" id="WP_152213458.1">
    <property type="nucleotide sequence ID" value="NZ_WFLN01000008.1"/>
</dbReference>
<gene>
    <name evidence="2" type="ORF">GCL57_11295</name>
</gene>
<keyword evidence="1" id="KW-0812">Transmembrane</keyword>
<evidence type="ECO:0000313" key="2">
    <source>
        <dbReference type="EMBL" id="KAB8029117.1"/>
    </source>
</evidence>
<organism evidence="2 3">
    <name type="scientific">Fluviispira multicolorata</name>
    <dbReference type="NCBI Taxonomy" id="2654512"/>
    <lineage>
        <taxon>Bacteria</taxon>
        <taxon>Pseudomonadati</taxon>
        <taxon>Bdellovibrionota</taxon>
        <taxon>Oligoflexia</taxon>
        <taxon>Silvanigrellales</taxon>
        <taxon>Silvanigrellaceae</taxon>
        <taxon>Fluviispira</taxon>
    </lineage>
</organism>
<dbReference type="EMBL" id="WFLN01000008">
    <property type="protein sequence ID" value="KAB8029117.1"/>
    <property type="molecule type" value="Genomic_DNA"/>
</dbReference>
<protein>
    <submittedName>
        <fullName evidence="2">Uncharacterized protein</fullName>
    </submittedName>
</protein>
<keyword evidence="1" id="KW-1133">Transmembrane helix</keyword>
<keyword evidence="1" id="KW-0472">Membrane</keyword>
<evidence type="ECO:0000313" key="3">
    <source>
        <dbReference type="Proteomes" id="UP000442694"/>
    </source>
</evidence>
<dbReference type="Proteomes" id="UP000442694">
    <property type="component" value="Unassembled WGS sequence"/>
</dbReference>
<name>A0A833JB80_9BACT</name>